<feature type="repeat" description="PPR" evidence="3">
    <location>
        <begin position="177"/>
        <end position="211"/>
    </location>
</feature>
<feature type="domain" description="Pentatricopeptide repeat-containing protein-mitochondrial" evidence="4">
    <location>
        <begin position="107"/>
        <end position="201"/>
    </location>
</feature>
<gene>
    <name evidence="5" type="ORF">Din_037117</name>
</gene>
<evidence type="ECO:0000256" key="3">
    <source>
        <dbReference type="PROSITE-ProRule" id="PRU00708"/>
    </source>
</evidence>
<keyword evidence="2" id="KW-0677">Repeat</keyword>
<dbReference type="InterPro" id="IPR057027">
    <property type="entry name" value="TPR_mt"/>
</dbReference>
<dbReference type="Gene3D" id="1.25.40.10">
    <property type="entry name" value="Tetratricopeptide repeat domain"/>
    <property type="match status" value="2"/>
</dbReference>
<dbReference type="Pfam" id="PF23276">
    <property type="entry name" value="TPR_24"/>
    <property type="match status" value="1"/>
</dbReference>
<evidence type="ECO:0000256" key="1">
    <source>
        <dbReference type="ARBA" id="ARBA00007626"/>
    </source>
</evidence>
<name>A0A5B7BHI1_DAVIN</name>
<feature type="repeat" description="PPR" evidence="3">
    <location>
        <begin position="142"/>
        <end position="176"/>
    </location>
</feature>
<dbReference type="PROSITE" id="PS51375">
    <property type="entry name" value="PPR"/>
    <property type="match status" value="4"/>
</dbReference>
<feature type="repeat" description="PPR" evidence="3">
    <location>
        <begin position="107"/>
        <end position="141"/>
    </location>
</feature>
<sequence>MQALRKLTPKTPNSPSLRHITSRFLTTQNPNPNPIPFPDEPSSAYYDDLINAAGRDGDFATVHRLLNKRHRDGCFNTTNTFKFISTDLSVLDELSQTLAHLDKGFSRKSAYDSLVARLCKMQHTDEALRVVETMVRENYGANASTFYPILNALTRKREMEEAWRVMELMRENQIPPDLTAYNYILTAYCFVGDLKSAAGVLTRMEEEGMEVDTRTYDALVLGACRAGKVEGAMVVLRRMEDDGVPPLYSTHAHVIGGLLRLGYYAQALEFVMSYGGRDKGLDTENFGLLANRLINLRRFDEAKLVLDQMKARGLAMGDKLKDFYLLHTIKE</sequence>
<proteinExistence type="inferred from homology"/>
<dbReference type="PANTHER" id="PTHR47936:SF3">
    <property type="entry name" value="PENTACOTRIPEPTIDE-REPEAT REGION OF PRORP DOMAIN-CONTAINING PROTEIN"/>
    <property type="match status" value="1"/>
</dbReference>
<evidence type="ECO:0000256" key="2">
    <source>
        <dbReference type="ARBA" id="ARBA00022737"/>
    </source>
</evidence>
<dbReference type="InterPro" id="IPR002885">
    <property type="entry name" value="PPR_rpt"/>
</dbReference>
<dbReference type="Pfam" id="PF12854">
    <property type="entry name" value="PPR_1"/>
    <property type="match status" value="1"/>
</dbReference>
<dbReference type="InterPro" id="IPR011990">
    <property type="entry name" value="TPR-like_helical_dom_sf"/>
</dbReference>
<dbReference type="NCBIfam" id="TIGR00756">
    <property type="entry name" value="PPR"/>
    <property type="match status" value="2"/>
</dbReference>
<organism evidence="5">
    <name type="scientific">Davidia involucrata</name>
    <name type="common">Dove tree</name>
    <dbReference type="NCBI Taxonomy" id="16924"/>
    <lineage>
        <taxon>Eukaryota</taxon>
        <taxon>Viridiplantae</taxon>
        <taxon>Streptophyta</taxon>
        <taxon>Embryophyta</taxon>
        <taxon>Tracheophyta</taxon>
        <taxon>Spermatophyta</taxon>
        <taxon>Magnoliopsida</taxon>
        <taxon>eudicotyledons</taxon>
        <taxon>Gunneridae</taxon>
        <taxon>Pentapetalae</taxon>
        <taxon>asterids</taxon>
        <taxon>Cornales</taxon>
        <taxon>Nyssaceae</taxon>
        <taxon>Davidia</taxon>
    </lineage>
</organism>
<dbReference type="PANTHER" id="PTHR47936">
    <property type="entry name" value="PPR_LONG DOMAIN-CONTAINING PROTEIN"/>
    <property type="match status" value="1"/>
</dbReference>
<feature type="repeat" description="PPR" evidence="3">
    <location>
        <begin position="212"/>
        <end position="246"/>
    </location>
</feature>
<accession>A0A5B7BHI1</accession>
<evidence type="ECO:0000259" key="4">
    <source>
        <dbReference type="Pfam" id="PF23276"/>
    </source>
</evidence>
<reference evidence="5" key="1">
    <citation type="submission" date="2019-08" db="EMBL/GenBank/DDBJ databases">
        <title>Reference gene set and small RNA set construction with multiple tissues from Davidia involucrata Baill.</title>
        <authorList>
            <person name="Yang H."/>
            <person name="Zhou C."/>
            <person name="Li G."/>
            <person name="Wang J."/>
            <person name="Gao P."/>
            <person name="Wang M."/>
            <person name="Wang R."/>
            <person name="Zhao Y."/>
        </authorList>
    </citation>
    <scope>NUCLEOTIDE SEQUENCE</scope>
    <source>
        <tissue evidence="5">Mixed with DoveR01_LX</tissue>
    </source>
</reference>
<evidence type="ECO:0000313" key="5">
    <source>
        <dbReference type="EMBL" id="MPA67676.1"/>
    </source>
</evidence>
<comment type="similarity">
    <text evidence="1">Belongs to the PPR family. P subfamily.</text>
</comment>
<protein>
    <recommendedName>
        <fullName evidence="4">Pentatricopeptide repeat-containing protein-mitochondrial domain-containing protein</fullName>
    </recommendedName>
</protein>
<dbReference type="AlphaFoldDB" id="A0A5B7BHI1"/>
<dbReference type="EMBL" id="GHES01037117">
    <property type="protein sequence ID" value="MPA67676.1"/>
    <property type="molecule type" value="Transcribed_RNA"/>
</dbReference>